<accession>A0AB39WMB8</accession>
<sequence length="298" mass="35417">MPIDFLKCKILDDELIQQVWDNPLLEFDSKYEKRYDDVVYEVVTRKFENLFFSKHQNRLEISGSIHYFFNDGLHNANDFYIEDCIETINYIQDIFNLDLDKCFLVNLEYGVNILPSIPISELILNLIYHEKHPFIRSTEHNEYRISGMSTYKQAKGYAKGVQFPHFCNPNTFRFEVKTNQAKFIKRLGLLTLKDLTNADNYNPLMTSLLKEWDNVLLFDKSKNIDVKFLNTHFWEEAILAKNRNRFNLQKKLYYKKLGADNLHSDIRDSIERKSKYLKCVHIPTIIDKETAQARILFN</sequence>
<organism evidence="1">
    <name type="scientific">Flavobacterium sp. WC2429</name>
    <dbReference type="NCBI Taxonomy" id="3234140"/>
    <lineage>
        <taxon>Bacteria</taxon>
        <taxon>Pseudomonadati</taxon>
        <taxon>Bacteroidota</taxon>
        <taxon>Flavobacteriia</taxon>
        <taxon>Flavobacteriales</taxon>
        <taxon>Flavobacteriaceae</taxon>
        <taxon>Flavobacterium</taxon>
    </lineage>
</organism>
<name>A0AB39WMB8_9FLAO</name>
<dbReference type="RefSeq" id="WP_369765264.1">
    <property type="nucleotide sequence ID" value="NZ_CP165627.1"/>
</dbReference>
<dbReference type="EMBL" id="CP165627">
    <property type="protein sequence ID" value="XDV01640.1"/>
    <property type="molecule type" value="Genomic_DNA"/>
</dbReference>
<proteinExistence type="predicted"/>
<evidence type="ECO:0008006" key="2">
    <source>
        <dbReference type="Google" id="ProtNLM"/>
    </source>
</evidence>
<protein>
    <recommendedName>
        <fullName evidence="2">DUF1853 family protein</fullName>
    </recommendedName>
</protein>
<reference evidence="1" key="1">
    <citation type="submission" date="2024-07" db="EMBL/GenBank/DDBJ databases">
        <authorList>
            <person name="Biller S.J."/>
        </authorList>
    </citation>
    <scope>NUCLEOTIDE SEQUENCE</scope>
    <source>
        <strain evidence="1">WC2429</strain>
    </source>
</reference>
<evidence type="ECO:0000313" key="1">
    <source>
        <dbReference type="EMBL" id="XDV01640.1"/>
    </source>
</evidence>
<gene>
    <name evidence="1" type="ORF">AB3G32_15080</name>
</gene>
<dbReference type="AlphaFoldDB" id="A0AB39WMB8"/>